<sequence length="172" mass="18975">MAKRLNLQLRLYTSSDEIGVSNVLTSSYDTPAEARLVSALRANGELAVELLAFDGDRTVGYIGFSRHIRPDGWMALAPLGVLPQWRGHGIGADLIRYGLDYARRAGAKAITVLGDGRYYQRFGFTYKAAQNLTTPYTVENTLLYPIAAGTAFAEERLVYSNAFEAFETTPTR</sequence>
<dbReference type="KEGG" id="palw:PSAL_033940"/>
<dbReference type="RefSeq" id="WP_119838742.1">
    <property type="nucleotide sequence ID" value="NZ_CP060436.1"/>
</dbReference>
<dbReference type="SUPFAM" id="SSF55729">
    <property type="entry name" value="Acyl-CoA N-acyltransferases (Nat)"/>
    <property type="match status" value="1"/>
</dbReference>
<dbReference type="InterPro" id="IPR016181">
    <property type="entry name" value="Acyl_CoA_acyltransferase"/>
</dbReference>
<organism evidence="1 2">
    <name type="scientific">Pseudooceanicola algae</name>
    <dbReference type="NCBI Taxonomy" id="1537215"/>
    <lineage>
        <taxon>Bacteria</taxon>
        <taxon>Pseudomonadati</taxon>
        <taxon>Pseudomonadota</taxon>
        <taxon>Alphaproteobacteria</taxon>
        <taxon>Rhodobacterales</taxon>
        <taxon>Paracoccaceae</taxon>
        <taxon>Pseudooceanicola</taxon>
    </lineage>
</organism>
<dbReference type="Pfam" id="PF00583">
    <property type="entry name" value="Acetyltransf_1"/>
    <property type="match status" value="1"/>
</dbReference>
<accession>A0A418SI39</accession>
<gene>
    <name evidence="1" type="ORF">PSAL_033940</name>
</gene>
<dbReference type="PROSITE" id="PS51186">
    <property type="entry name" value="GNAT"/>
    <property type="match status" value="1"/>
</dbReference>
<dbReference type="Gene3D" id="3.40.630.30">
    <property type="match status" value="1"/>
</dbReference>
<evidence type="ECO:0000313" key="2">
    <source>
        <dbReference type="Proteomes" id="UP000283786"/>
    </source>
</evidence>
<evidence type="ECO:0000313" key="1">
    <source>
        <dbReference type="EMBL" id="QPM92131.1"/>
    </source>
</evidence>
<dbReference type="OrthoDB" id="9797178at2"/>
<reference evidence="1 2" key="1">
    <citation type="submission" date="2020-08" db="EMBL/GenBank/DDBJ databases">
        <title>Genome sequence of Rhodobacteraceae bacterium Lw-13e.</title>
        <authorList>
            <person name="Poehlein A."/>
            <person name="Wolter L."/>
            <person name="Daniel R."/>
            <person name="Brinkhoff T."/>
        </authorList>
    </citation>
    <scope>NUCLEOTIDE SEQUENCE [LARGE SCALE GENOMIC DNA]</scope>
    <source>
        <strain evidence="1 2">Lw-13e</strain>
    </source>
</reference>
<dbReference type="AlphaFoldDB" id="A0A418SI39"/>
<dbReference type="GO" id="GO:0016747">
    <property type="term" value="F:acyltransferase activity, transferring groups other than amino-acyl groups"/>
    <property type="evidence" value="ECO:0007669"/>
    <property type="project" value="InterPro"/>
</dbReference>
<dbReference type="EMBL" id="CP060436">
    <property type="protein sequence ID" value="QPM92131.1"/>
    <property type="molecule type" value="Genomic_DNA"/>
</dbReference>
<dbReference type="Proteomes" id="UP000283786">
    <property type="component" value="Chromosome"/>
</dbReference>
<dbReference type="CDD" id="cd04301">
    <property type="entry name" value="NAT_SF"/>
    <property type="match status" value="1"/>
</dbReference>
<keyword evidence="2" id="KW-1185">Reference proteome</keyword>
<proteinExistence type="predicted"/>
<name>A0A418SI39_9RHOB</name>
<dbReference type="InterPro" id="IPR000182">
    <property type="entry name" value="GNAT_dom"/>
</dbReference>
<protein>
    <submittedName>
        <fullName evidence="1">Uncharacterized protein</fullName>
    </submittedName>
</protein>